<keyword evidence="3" id="KW-0813">Transport</keyword>
<gene>
    <name evidence="10" type="primary">fliH</name>
    <name evidence="10" type="ORF">EBO34_06565</name>
</gene>
<keyword evidence="10" id="KW-0966">Cell projection</keyword>
<evidence type="ECO:0000256" key="6">
    <source>
        <dbReference type="ARBA" id="ARBA00023225"/>
    </source>
</evidence>
<dbReference type="RefSeq" id="WP_122897112.1">
    <property type="nucleotide sequence ID" value="NZ_RHIB01000001.1"/>
</dbReference>
<dbReference type="Proteomes" id="UP000278746">
    <property type="component" value="Unassembled WGS sequence"/>
</dbReference>
<evidence type="ECO:0000256" key="8">
    <source>
        <dbReference type="SAM" id="MobiDB-lite"/>
    </source>
</evidence>
<dbReference type="GO" id="GO:0005829">
    <property type="term" value="C:cytosol"/>
    <property type="evidence" value="ECO:0007669"/>
    <property type="project" value="TreeGrafter"/>
</dbReference>
<accession>A0A3M7TYU1</accession>
<protein>
    <recommendedName>
        <fullName evidence="7">Flagellar assembly protein FliH</fullName>
    </recommendedName>
</protein>
<dbReference type="NCBIfam" id="TIGR03825">
    <property type="entry name" value="FliH_bacil"/>
    <property type="match status" value="1"/>
</dbReference>
<keyword evidence="10" id="KW-0969">Cilium</keyword>
<comment type="function">
    <text evidence="1">Needed for flagellar regrowth and assembly.</text>
</comment>
<comment type="similarity">
    <text evidence="2">Belongs to the FliH family.</text>
</comment>
<keyword evidence="10" id="KW-0282">Flagellum</keyword>
<evidence type="ECO:0000313" key="10">
    <source>
        <dbReference type="EMBL" id="RNA69595.1"/>
    </source>
</evidence>
<keyword evidence="11" id="KW-1185">Reference proteome</keyword>
<evidence type="ECO:0000256" key="4">
    <source>
        <dbReference type="ARBA" id="ARBA00022795"/>
    </source>
</evidence>
<dbReference type="InterPro" id="IPR022524">
    <property type="entry name" value="FliH_Bacilli"/>
</dbReference>
<comment type="caution">
    <text evidence="10">The sequence shown here is derived from an EMBL/GenBank/DDBJ whole genome shotgun (WGS) entry which is preliminary data.</text>
</comment>
<dbReference type="InterPro" id="IPR051472">
    <property type="entry name" value="T3SS_Stator/FliH"/>
</dbReference>
<evidence type="ECO:0000256" key="1">
    <source>
        <dbReference type="ARBA" id="ARBA00003041"/>
    </source>
</evidence>
<dbReference type="GO" id="GO:0044781">
    <property type="term" value="P:bacterial-type flagellum organization"/>
    <property type="evidence" value="ECO:0007669"/>
    <property type="project" value="UniProtKB-KW"/>
</dbReference>
<evidence type="ECO:0000313" key="11">
    <source>
        <dbReference type="Proteomes" id="UP000278746"/>
    </source>
</evidence>
<evidence type="ECO:0000256" key="2">
    <source>
        <dbReference type="ARBA" id="ARBA00006602"/>
    </source>
</evidence>
<evidence type="ECO:0000256" key="3">
    <source>
        <dbReference type="ARBA" id="ARBA00022448"/>
    </source>
</evidence>
<keyword evidence="6" id="KW-1006">Bacterial flagellum protein export</keyword>
<dbReference type="InterPro" id="IPR018035">
    <property type="entry name" value="Flagellar_FliH/T3SS_HrpE"/>
</dbReference>
<proteinExistence type="inferred from homology"/>
<name>A0A3M7TYU1_9BACI</name>
<dbReference type="OrthoDB" id="19020at2"/>
<evidence type="ECO:0000259" key="9">
    <source>
        <dbReference type="Pfam" id="PF02108"/>
    </source>
</evidence>
<keyword evidence="4" id="KW-1005">Bacterial flagellum biogenesis</keyword>
<keyword evidence="5" id="KW-0653">Protein transport</keyword>
<dbReference type="PANTHER" id="PTHR34982:SF1">
    <property type="entry name" value="FLAGELLAR ASSEMBLY PROTEIN FLIH"/>
    <property type="match status" value="1"/>
</dbReference>
<dbReference type="AlphaFoldDB" id="A0A3M7TYU1"/>
<dbReference type="EMBL" id="RHIB01000001">
    <property type="protein sequence ID" value="RNA69595.1"/>
    <property type="molecule type" value="Genomic_DNA"/>
</dbReference>
<dbReference type="Pfam" id="PF02108">
    <property type="entry name" value="FliH"/>
    <property type="match status" value="1"/>
</dbReference>
<reference evidence="10 11" key="1">
    <citation type="submission" date="2018-10" db="EMBL/GenBank/DDBJ databases">
        <title>Bacillus Keqinensis sp. nov., a moderately halophilic bacterium isolated from a saline-alkaline lake.</title>
        <authorList>
            <person name="Wang H."/>
        </authorList>
    </citation>
    <scope>NUCLEOTIDE SEQUENCE [LARGE SCALE GENOMIC DNA]</scope>
    <source>
        <strain evidence="10 11">KQ-3</strain>
    </source>
</reference>
<feature type="domain" description="Flagellar assembly protein FliH/Type III secretion system HrpE" evidence="9">
    <location>
        <begin position="118"/>
        <end position="242"/>
    </location>
</feature>
<evidence type="ECO:0000256" key="7">
    <source>
        <dbReference type="NCBIfam" id="TIGR03825"/>
    </source>
</evidence>
<organism evidence="10 11">
    <name type="scientific">Alteribacter keqinensis</name>
    <dbReference type="NCBI Taxonomy" id="2483800"/>
    <lineage>
        <taxon>Bacteria</taxon>
        <taxon>Bacillati</taxon>
        <taxon>Bacillota</taxon>
        <taxon>Bacilli</taxon>
        <taxon>Bacillales</taxon>
        <taxon>Bacillaceae</taxon>
        <taxon>Alteribacter</taxon>
    </lineage>
</organism>
<evidence type="ECO:0000256" key="5">
    <source>
        <dbReference type="ARBA" id="ARBA00022927"/>
    </source>
</evidence>
<dbReference type="GO" id="GO:0015031">
    <property type="term" value="P:protein transport"/>
    <property type="evidence" value="ECO:0007669"/>
    <property type="project" value="UniProtKB-KW"/>
</dbReference>
<dbReference type="PANTHER" id="PTHR34982">
    <property type="entry name" value="YOP PROTEINS TRANSLOCATION PROTEIN L"/>
    <property type="match status" value="1"/>
</dbReference>
<sequence>MSKFIKSSMAKKTNVTSIIQIKSLNSEPEPKMSDDLSFEQEEAEDVTVQLERAKEEALKLIEEANAYKEQVKSELASQRERAKEEAVSLYEMRKKEGWEKGYSDGYEAGLKTCEEELAGARETVKRSRQDYLDTLEKASPDILSIALAAAEKILGTTLTEEAMWAEFVSRAVEEVKDQQEIAVYIHPDRYEETLRHKPELEQIVLSAKHIYIYPDRNLPLTGCTIETPFGKMEAGLGSQLHELKHQLKEIQRQDETDEGKSHH</sequence>
<feature type="region of interest" description="Disordered" evidence="8">
    <location>
        <begin position="24"/>
        <end position="44"/>
    </location>
</feature>